<feature type="transmembrane region" description="Helical" evidence="1">
    <location>
        <begin position="12"/>
        <end position="31"/>
    </location>
</feature>
<keyword evidence="3" id="KW-1185">Reference proteome</keyword>
<evidence type="ECO:0000256" key="1">
    <source>
        <dbReference type="SAM" id="Phobius"/>
    </source>
</evidence>
<keyword evidence="1" id="KW-1133">Transmembrane helix</keyword>
<gene>
    <name evidence="2" type="ORF">PSJ8397_02903</name>
</gene>
<dbReference type="Proteomes" id="UP000193623">
    <property type="component" value="Unassembled WGS sequence"/>
</dbReference>
<reference evidence="2 3" key="1">
    <citation type="submission" date="2017-03" db="EMBL/GenBank/DDBJ databases">
        <authorList>
            <person name="Afonso C.L."/>
            <person name="Miller P.J."/>
            <person name="Scott M.A."/>
            <person name="Spackman E."/>
            <person name="Goraichik I."/>
            <person name="Dimitrov K.M."/>
            <person name="Suarez D.L."/>
            <person name="Swayne D.E."/>
        </authorList>
    </citation>
    <scope>NUCLEOTIDE SEQUENCE [LARGE SCALE GENOMIC DNA]</scope>
    <source>
        <strain evidence="2 3">CECT 8397</strain>
    </source>
</reference>
<evidence type="ECO:0000313" key="3">
    <source>
        <dbReference type="Proteomes" id="UP000193623"/>
    </source>
</evidence>
<keyword evidence="1" id="KW-0812">Transmembrane</keyword>
<organism evidence="2 3">
    <name type="scientific">Pseudooctadecabacter jejudonensis</name>
    <dbReference type="NCBI Taxonomy" id="1391910"/>
    <lineage>
        <taxon>Bacteria</taxon>
        <taxon>Pseudomonadati</taxon>
        <taxon>Pseudomonadota</taxon>
        <taxon>Alphaproteobacteria</taxon>
        <taxon>Rhodobacterales</taxon>
        <taxon>Paracoccaceae</taxon>
        <taxon>Pseudooctadecabacter</taxon>
    </lineage>
</organism>
<sequence>MEGGQMNKTLALIFAALAVMIGSFIWFVATWDRDAEEPITFIWPEKLPPEGRSAPHATLRHMATQPYASHTPAIHKPYGVS</sequence>
<evidence type="ECO:0000313" key="2">
    <source>
        <dbReference type="EMBL" id="SLN55268.1"/>
    </source>
</evidence>
<dbReference type="AlphaFoldDB" id="A0A1Y5T4L7"/>
<protein>
    <submittedName>
        <fullName evidence="2">Uncharacterized protein</fullName>
    </submittedName>
</protein>
<proteinExistence type="predicted"/>
<name>A0A1Y5T4L7_9RHOB</name>
<dbReference type="EMBL" id="FWFT01000005">
    <property type="protein sequence ID" value="SLN55268.1"/>
    <property type="molecule type" value="Genomic_DNA"/>
</dbReference>
<accession>A0A1Y5T4L7</accession>
<keyword evidence="1" id="KW-0472">Membrane</keyword>